<keyword evidence="1" id="KW-0812">Transmembrane</keyword>
<name>X1IY97_9ZZZZ</name>
<evidence type="ECO:0000256" key="1">
    <source>
        <dbReference type="SAM" id="Phobius"/>
    </source>
</evidence>
<evidence type="ECO:0000259" key="2">
    <source>
        <dbReference type="Pfam" id="PF02470"/>
    </source>
</evidence>
<sequence length="73" mass="8210">MDKHTAELKVGILVILALVIFGYGILWIKDYKFRVEHYALEVLFPRVGNLDVGDPVSVLGVDKGEIKEIRLEG</sequence>
<dbReference type="PANTHER" id="PTHR33371">
    <property type="entry name" value="INTERMEMBRANE PHOSPHOLIPID TRANSPORT SYSTEM BINDING PROTEIN MLAD-RELATED"/>
    <property type="match status" value="1"/>
</dbReference>
<reference evidence="3" key="1">
    <citation type="journal article" date="2014" name="Front. Microbiol.">
        <title>High frequency of phylogenetically diverse reductive dehalogenase-homologous genes in deep subseafloor sedimentary metagenomes.</title>
        <authorList>
            <person name="Kawai M."/>
            <person name="Futagami T."/>
            <person name="Toyoda A."/>
            <person name="Takaki Y."/>
            <person name="Nishi S."/>
            <person name="Hori S."/>
            <person name="Arai W."/>
            <person name="Tsubouchi T."/>
            <person name="Morono Y."/>
            <person name="Uchiyama I."/>
            <person name="Ito T."/>
            <person name="Fujiyama A."/>
            <person name="Inagaki F."/>
            <person name="Takami H."/>
        </authorList>
    </citation>
    <scope>NUCLEOTIDE SEQUENCE</scope>
    <source>
        <strain evidence="3">Expedition CK06-06</strain>
    </source>
</reference>
<accession>X1IY97</accession>
<feature type="non-terminal residue" evidence="3">
    <location>
        <position position="73"/>
    </location>
</feature>
<feature type="transmembrane region" description="Helical" evidence="1">
    <location>
        <begin position="6"/>
        <end position="28"/>
    </location>
</feature>
<dbReference type="AlphaFoldDB" id="X1IY97"/>
<keyword evidence="1" id="KW-1133">Transmembrane helix</keyword>
<comment type="caution">
    <text evidence="3">The sequence shown here is derived from an EMBL/GenBank/DDBJ whole genome shotgun (WGS) entry which is preliminary data.</text>
</comment>
<dbReference type="PANTHER" id="PTHR33371:SF4">
    <property type="entry name" value="INTERMEMBRANE PHOSPHOLIPID TRANSPORT SYSTEM BINDING PROTEIN MLAD"/>
    <property type="match status" value="1"/>
</dbReference>
<protein>
    <recommendedName>
        <fullName evidence="2">Mce/MlaD domain-containing protein</fullName>
    </recommendedName>
</protein>
<feature type="domain" description="Mce/MlaD" evidence="2">
    <location>
        <begin position="37"/>
        <end position="71"/>
    </location>
</feature>
<keyword evidence="1" id="KW-0472">Membrane</keyword>
<dbReference type="InterPro" id="IPR052336">
    <property type="entry name" value="MlaD_Phospholipid_Transporter"/>
</dbReference>
<gene>
    <name evidence="3" type="ORF">S03H2_47350</name>
</gene>
<dbReference type="Pfam" id="PF02470">
    <property type="entry name" value="MlaD"/>
    <property type="match status" value="1"/>
</dbReference>
<evidence type="ECO:0000313" key="3">
    <source>
        <dbReference type="EMBL" id="GAH71049.1"/>
    </source>
</evidence>
<dbReference type="InterPro" id="IPR003399">
    <property type="entry name" value="Mce/MlaD"/>
</dbReference>
<organism evidence="3">
    <name type="scientific">marine sediment metagenome</name>
    <dbReference type="NCBI Taxonomy" id="412755"/>
    <lineage>
        <taxon>unclassified sequences</taxon>
        <taxon>metagenomes</taxon>
        <taxon>ecological metagenomes</taxon>
    </lineage>
</organism>
<dbReference type="EMBL" id="BARU01029793">
    <property type="protein sequence ID" value="GAH71049.1"/>
    <property type="molecule type" value="Genomic_DNA"/>
</dbReference>
<proteinExistence type="predicted"/>